<proteinExistence type="predicted"/>
<evidence type="ECO:0000313" key="2">
    <source>
        <dbReference type="EMBL" id="CAI9935880.1"/>
    </source>
</evidence>
<evidence type="ECO:0000256" key="1">
    <source>
        <dbReference type="SAM" id="Phobius"/>
    </source>
</evidence>
<organism evidence="2">
    <name type="scientific">Hexamita inflata</name>
    <dbReference type="NCBI Taxonomy" id="28002"/>
    <lineage>
        <taxon>Eukaryota</taxon>
        <taxon>Metamonada</taxon>
        <taxon>Diplomonadida</taxon>
        <taxon>Hexamitidae</taxon>
        <taxon>Hexamitinae</taxon>
        <taxon>Hexamita</taxon>
    </lineage>
</organism>
<dbReference type="Proteomes" id="UP001642409">
    <property type="component" value="Unassembled WGS sequence"/>
</dbReference>
<protein>
    <submittedName>
        <fullName evidence="3">Hypothetical_protein</fullName>
    </submittedName>
</protein>
<comment type="caution">
    <text evidence="2">The sequence shown here is derived from an EMBL/GenBank/DDBJ whole genome shotgun (WGS) entry which is preliminary data.</text>
</comment>
<feature type="transmembrane region" description="Helical" evidence="1">
    <location>
        <begin position="67"/>
        <end position="87"/>
    </location>
</feature>
<gene>
    <name evidence="2" type="ORF">HINF_LOCUS23525</name>
    <name evidence="3" type="ORF">HINF_LOCUS36091</name>
</gene>
<evidence type="ECO:0000313" key="3">
    <source>
        <dbReference type="EMBL" id="CAL6035776.1"/>
    </source>
</evidence>
<keyword evidence="1" id="KW-1133">Transmembrane helix</keyword>
<keyword evidence="1" id="KW-0812">Transmembrane</keyword>
<evidence type="ECO:0000313" key="4">
    <source>
        <dbReference type="Proteomes" id="UP001642409"/>
    </source>
</evidence>
<dbReference type="AlphaFoldDB" id="A0AA86PBS2"/>
<keyword evidence="1" id="KW-0472">Membrane</keyword>
<accession>A0AA86PBS2</accession>
<reference evidence="2" key="1">
    <citation type="submission" date="2023-06" db="EMBL/GenBank/DDBJ databases">
        <authorList>
            <person name="Kurt Z."/>
        </authorList>
    </citation>
    <scope>NUCLEOTIDE SEQUENCE</scope>
</reference>
<dbReference type="EMBL" id="CATOUU010000627">
    <property type="protein sequence ID" value="CAI9935880.1"/>
    <property type="molecule type" value="Genomic_DNA"/>
</dbReference>
<reference evidence="3 4" key="2">
    <citation type="submission" date="2024-07" db="EMBL/GenBank/DDBJ databases">
        <authorList>
            <person name="Akdeniz Z."/>
        </authorList>
    </citation>
    <scope>NUCLEOTIDE SEQUENCE [LARGE SCALE GENOMIC DNA]</scope>
</reference>
<sequence length="175" mass="20664">MSNTREGSFHVEFDGDKAAFDCQSEFVFGQQHSGWCDCKLVLIDFNFADQTSFEHGMVAGEQCFLDLYWSIILFSIAIKFVLIYVYYSRFVQFRFVLDSYCFMYLIEALFEHLKICKIQHNISHSLNFHLYLHGLRFKRMSSRATYSMLENQPHTQSSMEISIQFCSFLAFFFSL</sequence>
<dbReference type="EMBL" id="CAXDID020000132">
    <property type="protein sequence ID" value="CAL6035776.1"/>
    <property type="molecule type" value="Genomic_DNA"/>
</dbReference>
<keyword evidence="4" id="KW-1185">Reference proteome</keyword>
<name>A0AA86PBS2_9EUKA</name>